<dbReference type="InterPro" id="IPR045111">
    <property type="entry name" value="Vps41/Vps8"/>
</dbReference>
<evidence type="ECO:0000259" key="3">
    <source>
        <dbReference type="Pfam" id="PF12816"/>
    </source>
</evidence>
<evidence type="ECO:0000259" key="4">
    <source>
        <dbReference type="Pfam" id="PF25066"/>
    </source>
</evidence>
<evidence type="ECO:0000313" key="6">
    <source>
        <dbReference type="Proteomes" id="UP000279236"/>
    </source>
</evidence>
<dbReference type="Pfam" id="PF12816">
    <property type="entry name" value="TPR_Vps8"/>
    <property type="match status" value="1"/>
</dbReference>
<feature type="region of interest" description="Disordered" evidence="2">
    <location>
        <begin position="265"/>
        <end position="299"/>
    </location>
</feature>
<dbReference type="InterPro" id="IPR059070">
    <property type="entry name" value="TPR_VPS8_2"/>
</dbReference>
<feature type="region of interest" description="Disordered" evidence="2">
    <location>
        <begin position="371"/>
        <end position="413"/>
    </location>
</feature>
<proteinExistence type="inferred from homology"/>
<evidence type="ECO:0000313" key="5">
    <source>
        <dbReference type="EMBL" id="RSH78859.1"/>
    </source>
</evidence>
<feature type="compositionally biased region" description="Acidic residues" evidence="2">
    <location>
        <begin position="141"/>
        <end position="152"/>
    </location>
</feature>
<feature type="compositionally biased region" description="Low complexity" evidence="2">
    <location>
        <begin position="1"/>
        <end position="37"/>
    </location>
</feature>
<feature type="region of interest" description="Disordered" evidence="2">
    <location>
        <begin position="1581"/>
        <end position="1606"/>
    </location>
</feature>
<dbReference type="GO" id="GO:0030897">
    <property type="term" value="C:HOPS complex"/>
    <property type="evidence" value="ECO:0007669"/>
    <property type="project" value="TreeGrafter"/>
</dbReference>
<feature type="domain" description="VPS8-like TPR-like repeats" evidence="4">
    <location>
        <begin position="1477"/>
        <end position="1648"/>
    </location>
</feature>
<dbReference type="InterPro" id="IPR025941">
    <property type="entry name" value="Vps8_central_dom"/>
</dbReference>
<feature type="domain" description="Vacuolar protein sorting-associated protein 8 central" evidence="3">
    <location>
        <begin position="937"/>
        <end position="1145"/>
    </location>
</feature>
<feature type="compositionally biased region" description="Basic and acidic residues" evidence="2">
    <location>
        <begin position="153"/>
        <end position="169"/>
    </location>
</feature>
<feature type="region of interest" description="Disordered" evidence="2">
    <location>
        <begin position="1"/>
        <end position="211"/>
    </location>
</feature>
<dbReference type="EMBL" id="RSCE01000011">
    <property type="protein sequence ID" value="RSH78859.1"/>
    <property type="molecule type" value="Genomic_DNA"/>
</dbReference>
<name>A0A427XIX5_9TREE</name>
<dbReference type="GO" id="GO:0005770">
    <property type="term" value="C:late endosome"/>
    <property type="evidence" value="ECO:0007669"/>
    <property type="project" value="TreeGrafter"/>
</dbReference>
<feature type="compositionally biased region" description="Low complexity" evidence="2">
    <location>
        <begin position="387"/>
        <end position="399"/>
    </location>
</feature>
<feature type="compositionally biased region" description="Low complexity" evidence="2">
    <location>
        <begin position="321"/>
        <end position="332"/>
    </location>
</feature>
<dbReference type="GeneID" id="39586323"/>
<evidence type="ECO:0000256" key="2">
    <source>
        <dbReference type="SAM" id="MobiDB-lite"/>
    </source>
</evidence>
<protein>
    <submittedName>
        <fullName evidence="5">Vacuolar protein sorting-associated protein 8</fullName>
    </submittedName>
</protein>
<gene>
    <name evidence="5" type="primary">VPS8</name>
    <name evidence="5" type="ORF">EHS24_001780</name>
</gene>
<comment type="similarity">
    <text evidence="1">Belongs to the VPS8 family.</text>
</comment>
<keyword evidence="6" id="KW-1185">Reference proteome</keyword>
<dbReference type="Pfam" id="PF25066">
    <property type="entry name" value="TPR_VPS8_2"/>
    <property type="match status" value="1"/>
</dbReference>
<dbReference type="GO" id="GO:0034058">
    <property type="term" value="P:endosomal vesicle fusion"/>
    <property type="evidence" value="ECO:0007669"/>
    <property type="project" value="TreeGrafter"/>
</dbReference>
<dbReference type="STRING" id="105984.A0A427XIX5"/>
<evidence type="ECO:0000256" key="1">
    <source>
        <dbReference type="ARBA" id="ARBA00009422"/>
    </source>
</evidence>
<reference evidence="5 6" key="1">
    <citation type="submission" date="2018-11" db="EMBL/GenBank/DDBJ databases">
        <title>Genome sequence of Apiotrichum porosum DSM 27194.</title>
        <authorList>
            <person name="Aliyu H."/>
            <person name="Gorte O."/>
            <person name="Ochsenreither K."/>
        </authorList>
    </citation>
    <scope>NUCLEOTIDE SEQUENCE [LARGE SCALE GENOMIC DNA]</scope>
    <source>
        <strain evidence="5 6">DSM 27194</strain>
    </source>
</reference>
<dbReference type="OrthoDB" id="289913at2759"/>
<accession>A0A427XIX5</accession>
<dbReference type="Gene3D" id="2.130.10.10">
    <property type="entry name" value="YVTN repeat-like/Quinoprotein amine dehydrogenase"/>
    <property type="match status" value="1"/>
</dbReference>
<feature type="region of interest" description="Disordered" evidence="2">
    <location>
        <begin position="555"/>
        <end position="593"/>
    </location>
</feature>
<dbReference type="InterPro" id="IPR015943">
    <property type="entry name" value="WD40/YVTN_repeat-like_dom_sf"/>
</dbReference>
<comment type="caution">
    <text evidence="5">The sequence shown here is derived from an EMBL/GenBank/DDBJ whole genome shotgun (WGS) entry which is preliminary data.</text>
</comment>
<dbReference type="RefSeq" id="XP_028474006.1">
    <property type="nucleotide sequence ID" value="XM_028617543.1"/>
</dbReference>
<feature type="compositionally biased region" description="Polar residues" evidence="2">
    <location>
        <begin position="571"/>
        <end position="593"/>
    </location>
</feature>
<feature type="compositionally biased region" description="Basic residues" evidence="2">
    <location>
        <begin position="1589"/>
        <end position="1600"/>
    </location>
</feature>
<dbReference type="PANTHER" id="PTHR12616">
    <property type="entry name" value="VACUOLAR PROTEIN SORTING VPS41"/>
    <property type="match status" value="1"/>
</dbReference>
<feature type="compositionally biased region" description="Basic and acidic residues" evidence="2">
    <location>
        <begin position="78"/>
        <end position="87"/>
    </location>
</feature>
<sequence length="1699" mass="185344">MASTPPITPSTAAASHPSSSGDGIATSRPTSTSSGTGAVPMVRASSFTNSPDEDPEVQEEMVNDSSSNVWGDSNVQQDDGKTTHEPPVRPPPLWREMSDQVFVDGEDPEEGPSDYWRRPSPTLSPDHTVPVDSPWLRGGDIAEEEDSQDEADAAEHADADAAEYSKRLEQVLALGDTPVSSPTTRRVNGAHRHDDDTDEEGWGEYQSPNGAGYDAAVRDVLRDGSESGVVHDEKGEEEFGVLHQAAQDSFSDRTPSVVSFSGLERSVRASPSGPSRSYIHPSVSRLRSQQQRARINSSNSLLSITSTARHARIPSQFSQVSISRSDSYSTTSGAGQSRVAPANTDELGDRGPAFTFHPLRHLSAHLFNRTKNGVETPTRPAPSRKASSVLGLSLSSSSGRPESPAPTDGGLGKPTVMDVHGMIAVGTESGWAVVYGFGQDVRCVLGNDATVASGAITAITICPDQTYVGVGHANGNIYLYDLESPAKPARTQLALPLKQVLSGRKEGHLQGSRILHIGFVGKRHTAIVTGDEHGRAFWFSLGRVMGVDSNDAVRMLGSYPDRDRPADVPSSPAQTQEGQGSAPSSIRSQPSKRPTTLFAALPLPLGTQPHTADEFHFSALLTPVKLVVVGLKPSAKTWFRKMRDATSGPYGGFVGCAAWLKAGEVAGVSGPDKVTSDPVLAYAWGTSLRFLRVRVNVTPPVDKKSEAVKTPEFVEGRRWEAPHAIQSLHWFDPEHILLVTAHEVILLNVRSMTPVENTPLQTKLLTSHDFYSALSLRKTLIDAVPPAIQSSCRTYRGKLFLLTKANVQVGTLQHWNDRVLANVHRGDFLAAINLALAYYKGRAPGNTINLPDDPEGRRDVVGTRVRELMRASLDWAFSEERMRDDTHFSADGRGVDLTSLFEGLATACIDACLAMDDMDFLFDDTYEHFASVGIQGIFLTRLEAYVFEGRISEVPPNVVQALIAMHDDKEEYAQAESVIWHIQPHSLDINQAVTLCEKRGLWDALIHVYTRAMGDFVAPIVKLISVVCDVQRHRHDRPSLVGDDFADEERLAPDAYKLYAYIANVLSGLWYPSGETMRDADGIRARNAAYGFLFSSCNLYWPEGSTDLVVTEQDDDGMGEPAYPYLRLLLRFDTEAFLHAMDIAFEDPYLNDPSSAINRQSIINLMLDVMETDFHSSDVTFLHIFVARNLPKYPQFIFLPPSTSHRILVSLAADPDQSTREDRQLAAEYLLSAYTPHDADEMLARFEQAGFFRILRAAYRRDRKWAPLIDTLLKDPEADDSVFANLDEIIISSRPGGTGFVTTEVTRAVEDALPHLFDVSVRQTARFIDRSVPGLHDAAIDALEGSEHKQAAYLRCLLDPSAEEGEGESDIYAAEQQLPVSTHVHQAAKQKYVRLLARHDPTAVVPFLDARGRDFFNLKTLAEQLEEAGLPEGQLWALDRAGKRKDAFETVDAVLAARGADLAEGLQRSSQGDVHMALATLDSVAHMAVRLCKEHTKNDDVDVEDLWFGVLHSITELVHSISAFKPTATAAGDDHDDASLNAHTLDALRGFVQDTLQALLSTSSPRLSFARLFKRLVEAAPAGSSSSPKKQKGKKHHRRQSSATGGARAYSEFRAILTGMLDSFRADSEALALSIRLVEGDGFELLEDKVAISNKGWRPHNSVCVACHRGLWVGGKGGVGAEGVVVRADGAAVHAACKE</sequence>
<feature type="compositionally biased region" description="Acidic residues" evidence="2">
    <location>
        <begin position="51"/>
        <end position="62"/>
    </location>
</feature>
<organism evidence="5 6">
    <name type="scientific">Apiotrichum porosum</name>
    <dbReference type="NCBI Taxonomy" id="105984"/>
    <lineage>
        <taxon>Eukaryota</taxon>
        <taxon>Fungi</taxon>
        <taxon>Dikarya</taxon>
        <taxon>Basidiomycota</taxon>
        <taxon>Agaricomycotina</taxon>
        <taxon>Tremellomycetes</taxon>
        <taxon>Trichosporonales</taxon>
        <taxon>Trichosporonaceae</taxon>
        <taxon>Apiotrichum</taxon>
    </lineage>
</organism>
<feature type="region of interest" description="Disordered" evidence="2">
    <location>
        <begin position="315"/>
        <end position="354"/>
    </location>
</feature>
<dbReference type="GO" id="GO:0006623">
    <property type="term" value="P:protein targeting to vacuole"/>
    <property type="evidence" value="ECO:0007669"/>
    <property type="project" value="InterPro"/>
</dbReference>
<dbReference type="Proteomes" id="UP000279236">
    <property type="component" value="Unassembled WGS sequence"/>
</dbReference>
<dbReference type="Pfam" id="PF23410">
    <property type="entry name" value="Beta-prop_VPS8"/>
    <property type="match status" value="1"/>
</dbReference>
<dbReference type="PANTHER" id="PTHR12616:SF8">
    <property type="entry name" value="VACUOLAR PROTEIN SORTING-ASSOCIATED PROTEIN 8 HOMOLOG"/>
    <property type="match status" value="1"/>
</dbReference>
<feature type="compositionally biased region" description="Polar residues" evidence="2">
    <location>
        <begin position="63"/>
        <end position="77"/>
    </location>
</feature>
<dbReference type="SUPFAM" id="SSF50978">
    <property type="entry name" value="WD40 repeat-like"/>
    <property type="match status" value="1"/>
</dbReference>
<dbReference type="InterPro" id="IPR036322">
    <property type="entry name" value="WD40_repeat_dom_sf"/>
</dbReference>